<evidence type="ECO:0000313" key="3">
    <source>
        <dbReference type="Proteomes" id="UP000256328"/>
    </source>
</evidence>
<dbReference type="Pfam" id="PF01755">
    <property type="entry name" value="Glyco_transf_25"/>
    <property type="match status" value="1"/>
</dbReference>
<dbReference type="OrthoDB" id="47375at2759"/>
<protein>
    <recommendedName>
        <fullName evidence="1">Glycosyl transferase family 25 domain-containing protein</fullName>
    </recommendedName>
</protein>
<comment type="caution">
    <text evidence="2">The sequence shown here is derived from an EMBL/GenBank/DDBJ whole genome shotgun (WGS) entry which is preliminary data.</text>
</comment>
<keyword evidence="3" id="KW-1185">Reference proteome</keyword>
<dbReference type="InterPro" id="IPR002654">
    <property type="entry name" value="Glyco_trans_25"/>
</dbReference>
<dbReference type="EMBL" id="PDLN01000009">
    <property type="protein sequence ID" value="RDW76143.1"/>
    <property type="molecule type" value="Genomic_DNA"/>
</dbReference>
<name>A0A3D8RQ05_9HELO</name>
<feature type="domain" description="Glycosyl transferase family 25" evidence="1">
    <location>
        <begin position="60"/>
        <end position="159"/>
    </location>
</feature>
<dbReference type="CDD" id="cd06532">
    <property type="entry name" value="Glyco_transf_25"/>
    <property type="match status" value="1"/>
</dbReference>
<evidence type="ECO:0000259" key="1">
    <source>
        <dbReference type="Pfam" id="PF01755"/>
    </source>
</evidence>
<evidence type="ECO:0000313" key="2">
    <source>
        <dbReference type="EMBL" id="RDW76143.1"/>
    </source>
</evidence>
<dbReference type="AlphaFoldDB" id="A0A3D8RQ05"/>
<organism evidence="2 3">
    <name type="scientific">Coleophoma crateriformis</name>
    <dbReference type="NCBI Taxonomy" id="565419"/>
    <lineage>
        <taxon>Eukaryota</taxon>
        <taxon>Fungi</taxon>
        <taxon>Dikarya</taxon>
        <taxon>Ascomycota</taxon>
        <taxon>Pezizomycotina</taxon>
        <taxon>Leotiomycetes</taxon>
        <taxon>Helotiales</taxon>
        <taxon>Dermateaceae</taxon>
        <taxon>Coleophoma</taxon>
    </lineage>
</organism>
<sequence>MLITSRPTNLAVTGFGAIFTLCLFLRSRQDVDIGLRNYAFLTSPPRSIADTQNDTLGFERVFAISLPERTDKRDGIVVGARVTGFSLEFSDGVRGSAISPKAMPKNWNPSVGDATLGCWRGHMDVAQKIIRENIQSALIFEDDADWDVKLKEQMYEFAKGAKAVQGTTGVPYSPYGDNWDLLWIGHCGTHARTELDQMYYLIPEDPTMIPLEKVYGDHKPDRSATVLSGNKTRMVFQGVGGRCLTGYALSLRGALKLVMAQSLVGSTTIDRGVSGLCSKPKGTFDCIAPWPPFIGTFKDAGPVDKDSDRVSVSGEARKSAWTRDIAYPVRMNIDRLITKAATFRPQWPDQLPELSRGAGIPEGHAVFLPKDSYGKPAS</sequence>
<reference evidence="2 3" key="1">
    <citation type="journal article" date="2018" name="IMA Fungus">
        <title>IMA Genome-F 9: Draft genome sequence of Annulohypoxylon stygium, Aspergillus mulundensis, Berkeleyomyces basicola (syn. Thielaviopsis basicola), Ceratocystis smalleyi, two Cercospora beticola strains, Coleophoma cylindrospora, Fusarium fracticaudum, Phialophora cf. hyalina, and Morchella septimelata.</title>
        <authorList>
            <person name="Wingfield B.D."/>
            <person name="Bills G.F."/>
            <person name="Dong Y."/>
            <person name="Huang W."/>
            <person name="Nel W.J."/>
            <person name="Swalarsk-Parry B.S."/>
            <person name="Vaghefi N."/>
            <person name="Wilken P.M."/>
            <person name="An Z."/>
            <person name="de Beer Z.W."/>
            <person name="De Vos L."/>
            <person name="Chen L."/>
            <person name="Duong T.A."/>
            <person name="Gao Y."/>
            <person name="Hammerbacher A."/>
            <person name="Kikkert J.R."/>
            <person name="Li Y."/>
            <person name="Li H."/>
            <person name="Li K."/>
            <person name="Li Q."/>
            <person name="Liu X."/>
            <person name="Ma X."/>
            <person name="Naidoo K."/>
            <person name="Pethybridge S.J."/>
            <person name="Sun J."/>
            <person name="Steenkamp E.T."/>
            <person name="van der Nest M.A."/>
            <person name="van Wyk S."/>
            <person name="Wingfield M.J."/>
            <person name="Xiong C."/>
            <person name="Yue Q."/>
            <person name="Zhang X."/>
        </authorList>
    </citation>
    <scope>NUCLEOTIDE SEQUENCE [LARGE SCALE GENOMIC DNA]</scope>
    <source>
        <strain evidence="2 3">BP5796</strain>
    </source>
</reference>
<proteinExistence type="predicted"/>
<dbReference type="Proteomes" id="UP000256328">
    <property type="component" value="Unassembled WGS sequence"/>
</dbReference>
<accession>A0A3D8RQ05</accession>
<gene>
    <name evidence="2" type="ORF">BP5796_06964</name>
</gene>